<dbReference type="InterPro" id="IPR020826">
    <property type="entry name" value="Transketolase_BS"/>
</dbReference>
<evidence type="ECO:0000256" key="9">
    <source>
        <dbReference type="ARBA" id="ARBA00023229"/>
    </source>
</evidence>
<feature type="binding site" evidence="10">
    <location>
        <position position="295"/>
    </location>
    <ligand>
        <name>thiamine diphosphate</name>
        <dbReference type="ChEBI" id="CHEBI:58937"/>
    </ligand>
</feature>
<dbReference type="Gene3D" id="3.40.50.970">
    <property type="match status" value="2"/>
</dbReference>
<dbReference type="EMBL" id="BAABAQ010000004">
    <property type="protein sequence ID" value="GAA4189858.1"/>
    <property type="molecule type" value="Genomic_DNA"/>
</dbReference>
<dbReference type="InterPro" id="IPR005475">
    <property type="entry name" value="Transketolase-like_Pyr-bd"/>
</dbReference>
<evidence type="ECO:0000256" key="5">
    <source>
        <dbReference type="ARBA" id="ARBA00022723"/>
    </source>
</evidence>
<keyword evidence="5 10" id="KW-0479">Metal-binding</keyword>
<keyword evidence="6 10" id="KW-0460">Magnesium</keyword>
<comment type="cofactor">
    <cofactor evidence="10">
        <name>Mg(2+)</name>
        <dbReference type="ChEBI" id="CHEBI:18420"/>
    </cofactor>
    <text evidence="10">Binds 1 Mg(2+) ion per subunit.</text>
</comment>
<dbReference type="Pfam" id="PF02779">
    <property type="entry name" value="Transket_pyr"/>
    <property type="match status" value="1"/>
</dbReference>
<feature type="domain" description="Transketolase-like pyrimidine-binding" evidence="11">
    <location>
        <begin position="324"/>
        <end position="488"/>
    </location>
</feature>
<dbReference type="PANTHER" id="PTHR43322:SF5">
    <property type="entry name" value="1-DEOXY-D-XYLULOSE-5-PHOSPHATE SYNTHASE, CHLOROPLASTIC"/>
    <property type="match status" value="1"/>
</dbReference>
<keyword evidence="9 10" id="KW-0414">Isoprene biosynthesis</keyword>
<comment type="similarity">
    <text evidence="2 10">Belongs to the transketolase family. DXPS subfamily.</text>
</comment>
<feature type="binding site" evidence="10">
    <location>
        <position position="154"/>
    </location>
    <ligand>
        <name>Mg(2+)</name>
        <dbReference type="ChEBI" id="CHEBI:18420"/>
    </ligand>
</feature>
<protein>
    <recommendedName>
        <fullName evidence="10">1-deoxy-D-xylulose-5-phosphate synthase</fullName>
        <ecNumber evidence="10">2.2.1.7</ecNumber>
    </recommendedName>
    <alternativeName>
        <fullName evidence="10">1-deoxyxylulose-5-phosphate synthase</fullName>
        <shortName evidence="10">DXP synthase</shortName>
        <shortName evidence="10">DXPS</shortName>
    </alternativeName>
</protein>
<dbReference type="HAMAP" id="MF_00315">
    <property type="entry name" value="DXP_synth"/>
    <property type="match status" value="1"/>
</dbReference>
<sequence>MSERTGQPGNLLESVKGPGDLKRLAADELPVLAAEIRDLLIASTARSGGHLGPNLGVVELTIAMHRVFDSPHDRILWDTGHQAYVHKMLTGRAGRFDTLRQEGGLSGYPSQAESEHDIIENSHASTALSYADGLAKAYRLRGEADRTVVAVIGDGALTGGMAWEALNNIAASKDLPLIIVVNDNGRSYSPTIGGLASHLASLRTNQRYEDVLDFVKGNLTRVPVVGAPVYDALHGVKKGLKDVLAPQVMFEDLGLKYIGLVDGHDEQAVEAALRRARDFRRPVIVHVLTKKGFGYSPAENHDEDCFHSPGVFDPLTGEEKPKPHGWTNVFGQEMVRLGAERRDIVAITAAMLGPTGLIPFSEAYPDRLYDVGIAEQHALTSAAGLALGGLHPVVAVYATFLNRAFDQLLMDVALHRLPVTVVLDRAGVTGDDGASHNGMWDLSILQVVPGLSIAVPRDEPRLRELLAEAVEIDDGPSVVRYPKGAVATEIEAVGRLGEMDVLRAGDPDVLLVSVGPMAELCMEAADLLDAQGISATVVDPRWVKPLDEALTAAARVHKLVVVVEDNGRVGAVGDAVARMLRDADVDVPVRTYGIPQRFLDHAKRPKILGEIGLTSQDIARQITEAIAKRSPVLENHPTR</sequence>
<dbReference type="Proteomes" id="UP001501251">
    <property type="component" value="Unassembled WGS sequence"/>
</dbReference>
<evidence type="ECO:0000256" key="4">
    <source>
        <dbReference type="ARBA" id="ARBA00022679"/>
    </source>
</evidence>
<proteinExistence type="inferred from homology"/>
<gene>
    <name evidence="10 12" type="primary">dxs</name>
    <name evidence="12" type="ORF">GCM10022252_27220</name>
</gene>
<dbReference type="Pfam" id="PF13292">
    <property type="entry name" value="DXP_synthase_N"/>
    <property type="match status" value="1"/>
</dbReference>
<feature type="binding site" evidence="10">
    <location>
        <position position="184"/>
    </location>
    <ligand>
        <name>thiamine diphosphate</name>
        <dbReference type="ChEBI" id="CHEBI:58937"/>
    </ligand>
</feature>
<comment type="function">
    <text evidence="10">Catalyzes the acyloin condensation reaction between C atoms 2 and 3 of pyruvate and glyceraldehyde 3-phosphate to yield 1-deoxy-D-xylulose-5-phosphate (DXP).</text>
</comment>
<dbReference type="EC" id="2.2.1.7" evidence="10"/>
<keyword evidence="7 10" id="KW-0784">Thiamine biosynthesis</keyword>
<dbReference type="CDD" id="cd07033">
    <property type="entry name" value="TPP_PYR_DXS_TK_like"/>
    <property type="match status" value="1"/>
</dbReference>
<evidence type="ECO:0000313" key="13">
    <source>
        <dbReference type="Proteomes" id="UP001501251"/>
    </source>
</evidence>
<keyword evidence="4 10" id="KW-0808">Transferase</keyword>
<dbReference type="Pfam" id="PF02780">
    <property type="entry name" value="Transketolase_C"/>
    <property type="match status" value="1"/>
</dbReference>
<evidence type="ECO:0000256" key="10">
    <source>
        <dbReference type="HAMAP-Rule" id="MF_00315"/>
    </source>
</evidence>
<reference evidence="13" key="1">
    <citation type="journal article" date="2019" name="Int. J. Syst. Evol. Microbiol.">
        <title>The Global Catalogue of Microorganisms (GCM) 10K type strain sequencing project: providing services to taxonomists for standard genome sequencing and annotation.</title>
        <authorList>
            <consortium name="The Broad Institute Genomics Platform"/>
            <consortium name="The Broad Institute Genome Sequencing Center for Infectious Disease"/>
            <person name="Wu L."/>
            <person name="Ma J."/>
        </authorList>
    </citation>
    <scope>NUCLEOTIDE SEQUENCE [LARGE SCALE GENOMIC DNA]</scope>
    <source>
        <strain evidence="13">JCM 17388</strain>
    </source>
</reference>
<evidence type="ECO:0000256" key="6">
    <source>
        <dbReference type="ARBA" id="ARBA00022842"/>
    </source>
</evidence>
<evidence type="ECO:0000256" key="7">
    <source>
        <dbReference type="ARBA" id="ARBA00022977"/>
    </source>
</evidence>
<feature type="binding site" evidence="10">
    <location>
        <position position="375"/>
    </location>
    <ligand>
        <name>thiamine diphosphate</name>
        <dbReference type="ChEBI" id="CHEBI:58937"/>
    </ligand>
</feature>
<dbReference type="CDD" id="cd02007">
    <property type="entry name" value="TPP_DXS"/>
    <property type="match status" value="1"/>
</dbReference>
<dbReference type="InterPro" id="IPR005477">
    <property type="entry name" value="Dxylulose-5-P_synthase"/>
</dbReference>
<evidence type="ECO:0000256" key="2">
    <source>
        <dbReference type="ARBA" id="ARBA00011081"/>
    </source>
</evidence>
<dbReference type="Gene3D" id="3.40.50.920">
    <property type="match status" value="1"/>
</dbReference>
<dbReference type="InterPro" id="IPR029061">
    <property type="entry name" value="THDP-binding"/>
</dbReference>
<evidence type="ECO:0000259" key="11">
    <source>
        <dbReference type="SMART" id="SM00861"/>
    </source>
</evidence>
<evidence type="ECO:0000313" key="12">
    <source>
        <dbReference type="EMBL" id="GAA4189858.1"/>
    </source>
</evidence>
<dbReference type="PROSITE" id="PS00802">
    <property type="entry name" value="TRANSKETOLASE_2"/>
    <property type="match status" value="1"/>
</dbReference>
<dbReference type="NCBIfam" id="NF003933">
    <property type="entry name" value="PRK05444.2-2"/>
    <property type="match status" value="1"/>
</dbReference>
<comment type="cofactor">
    <cofactor evidence="10">
        <name>thiamine diphosphate</name>
        <dbReference type="ChEBI" id="CHEBI:58937"/>
    </cofactor>
    <text evidence="10">Binds 1 thiamine pyrophosphate per subunit.</text>
</comment>
<dbReference type="InterPro" id="IPR009014">
    <property type="entry name" value="Transketo_C/PFOR_II"/>
</dbReference>
<feature type="binding site" evidence="10">
    <location>
        <position position="81"/>
    </location>
    <ligand>
        <name>thiamine diphosphate</name>
        <dbReference type="ChEBI" id="CHEBI:58937"/>
    </ligand>
</feature>
<evidence type="ECO:0000256" key="1">
    <source>
        <dbReference type="ARBA" id="ARBA00004980"/>
    </source>
</evidence>
<dbReference type="NCBIfam" id="TIGR00204">
    <property type="entry name" value="dxs"/>
    <property type="match status" value="1"/>
</dbReference>
<comment type="subunit">
    <text evidence="3 10">Homodimer.</text>
</comment>
<accession>A0ABP8ATT3</accession>
<dbReference type="SUPFAM" id="SSF52518">
    <property type="entry name" value="Thiamin diphosphate-binding fold (THDP-binding)"/>
    <property type="match status" value="2"/>
</dbReference>
<dbReference type="PANTHER" id="PTHR43322">
    <property type="entry name" value="1-D-DEOXYXYLULOSE 5-PHOSPHATE SYNTHASE-RELATED"/>
    <property type="match status" value="1"/>
</dbReference>
<keyword evidence="8 10" id="KW-0786">Thiamine pyrophosphate</keyword>
<evidence type="ECO:0000256" key="8">
    <source>
        <dbReference type="ARBA" id="ARBA00023052"/>
    </source>
</evidence>
<name>A0ABP8ATT3_9ACTN</name>
<dbReference type="RefSeq" id="WP_344918187.1">
    <property type="nucleotide sequence ID" value="NZ_BAABAQ010000004.1"/>
</dbReference>
<feature type="binding site" evidence="10">
    <location>
        <position position="184"/>
    </location>
    <ligand>
        <name>Mg(2+)</name>
        <dbReference type="ChEBI" id="CHEBI:18420"/>
    </ligand>
</feature>
<dbReference type="InterPro" id="IPR033248">
    <property type="entry name" value="Transketolase_C"/>
</dbReference>
<dbReference type="SUPFAM" id="SSF52922">
    <property type="entry name" value="TK C-terminal domain-like"/>
    <property type="match status" value="1"/>
</dbReference>
<feature type="binding site" evidence="10">
    <location>
        <begin position="122"/>
        <end position="124"/>
    </location>
    <ligand>
        <name>thiamine diphosphate</name>
        <dbReference type="ChEBI" id="CHEBI:58937"/>
    </ligand>
</feature>
<organism evidence="12 13">
    <name type="scientific">Streptosporangium oxazolinicum</name>
    <dbReference type="NCBI Taxonomy" id="909287"/>
    <lineage>
        <taxon>Bacteria</taxon>
        <taxon>Bacillati</taxon>
        <taxon>Actinomycetota</taxon>
        <taxon>Actinomycetes</taxon>
        <taxon>Streptosporangiales</taxon>
        <taxon>Streptosporangiaceae</taxon>
        <taxon>Streptosporangium</taxon>
    </lineage>
</organism>
<feature type="binding site" evidence="10">
    <location>
        <begin position="155"/>
        <end position="156"/>
    </location>
    <ligand>
        <name>thiamine diphosphate</name>
        <dbReference type="ChEBI" id="CHEBI:58937"/>
    </ligand>
</feature>
<comment type="catalytic activity">
    <reaction evidence="10">
        <text>D-glyceraldehyde 3-phosphate + pyruvate + H(+) = 1-deoxy-D-xylulose 5-phosphate + CO2</text>
        <dbReference type="Rhea" id="RHEA:12605"/>
        <dbReference type="ChEBI" id="CHEBI:15361"/>
        <dbReference type="ChEBI" id="CHEBI:15378"/>
        <dbReference type="ChEBI" id="CHEBI:16526"/>
        <dbReference type="ChEBI" id="CHEBI:57792"/>
        <dbReference type="ChEBI" id="CHEBI:59776"/>
        <dbReference type="EC" id="2.2.1.7"/>
    </reaction>
</comment>
<evidence type="ECO:0000256" key="3">
    <source>
        <dbReference type="ARBA" id="ARBA00011738"/>
    </source>
</evidence>
<comment type="caution">
    <text evidence="12">The sequence shown here is derived from an EMBL/GenBank/DDBJ whole genome shotgun (WGS) entry which is preliminary data.</text>
</comment>
<keyword evidence="13" id="KW-1185">Reference proteome</keyword>
<comment type="pathway">
    <text evidence="1 10">Metabolic intermediate biosynthesis; 1-deoxy-D-xylulose 5-phosphate biosynthesis; 1-deoxy-D-xylulose 5-phosphate from D-glyceraldehyde 3-phosphate and pyruvate: step 1/1.</text>
</comment>
<dbReference type="SMART" id="SM00861">
    <property type="entry name" value="Transket_pyr"/>
    <property type="match status" value="1"/>
</dbReference>